<dbReference type="SMART" id="SM00174">
    <property type="entry name" value="RHO"/>
    <property type="match status" value="1"/>
</dbReference>
<dbReference type="SUPFAM" id="SSF52540">
    <property type="entry name" value="P-loop containing nucleoside triphosphate hydrolases"/>
    <property type="match status" value="1"/>
</dbReference>
<comment type="caution">
    <text evidence="3">The sequence shown here is derived from an EMBL/GenBank/DDBJ whole genome shotgun (WGS) entry which is preliminary data.</text>
</comment>
<keyword evidence="4" id="KW-1185">Reference proteome</keyword>
<dbReference type="SMART" id="SM00175">
    <property type="entry name" value="RAB"/>
    <property type="match status" value="1"/>
</dbReference>
<reference evidence="3 4" key="1">
    <citation type="submission" date="2019-06" db="EMBL/GenBank/DDBJ databases">
        <authorList>
            <person name="Broberg M."/>
        </authorList>
    </citation>
    <scope>NUCLEOTIDE SEQUENCE [LARGE SCALE GENOMIC DNA]</scope>
</reference>
<keyword evidence="1" id="KW-0547">Nucleotide-binding</keyword>
<evidence type="ECO:0000256" key="2">
    <source>
        <dbReference type="ARBA" id="ARBA00023134"/>
    </source>
</evidence>
<proteinExistence type="predicted"/>
<dbReference type="Pfam" id="PF00071">
    <property type="entry name" value="Ras"/>
    <property type="match status" value="1"/>
</dbReference>
<evidence type="ECO:0000256" key="1">
    <source>
        <dbReference type="ARBA" id="ARBA00022741"/>
    </source>
</evidence>
<protein>
    <submittedName>
        <fullName evidence="3">Uncharacterized protein</fullName>
    </submittedName>
</protein>
<dbReference type="InterPro" id="IPR027417">
    <property type="entry name" value="P-loop_NTPase"/>
</dbReference>
<dbReference type="PROSITE" id="PS51421">
    <property type="entry name" value="RAS"/>
    <property type="match status" value="1"/>
</dbReference>
<dbReference type="SMART" id="SM00173">
    <property type="entry name" value="RAS"/>
    <property type="match status" value="1"/>
</dbReference>
<organism evidence="3 4">
    <name type="scientific">Bionectria ochroleuca</name>
    <name type="common">Gliocladium roseum</name>
    <dbReference type="NCBI Taxonomy" id="29856"/>
    <lineage>
        <taxon>Eukaryota</taxon>
        <taxon>Fungi</taxon>
        <taxon>Dikarya</taxon>
        <taxon>Ascomycota</taxon>
        <taxon>Pezizomycotina</taxon>
        <taxon>Sordariomycetes</taxon>
        <taxon>Hypocreomycetidae</taxon>
        <taxon>Hypocreales</taxon>
        <taxon>Bionectriaceae</taxon>
        <taxon>Clonostachys</taxon>
    </lineage>
</organism>
<dbReference type="NCBIfam" id="TIGR00231">
    <property type="entry name" value="small_GTP"/>
    <property type="match status" value="1"/>
</dbReference>
<dbReference type="Gene3D" id="3.40.50.300">
    <property type="entry name" value="P-loop containing nucleotide triphosphate hydrolases"/>
    <property type="match status" value="1"/>
</dbReference>
<dbReference type="Proteomes" id="UP000766486">
    <property type="component" value="Unassembled WGS sequence"/>
</dbReference>
<accession>A0ABY6TQK3</accession>
<dbReference type="InterPro" id="IPR001806">
    <property type="entry name" value="Small_GTPase"/>
</dbReference>
<dbReference type="EMBL" id="CABFNS010000296">
    <property type="protein sequence ID" value="VUC20899.1"/>
    <property type="molecule type" value="Genomic_DNA"/>
</dbReference>
<gene>
    <name evidence="3" type="ORF">CLO192961_LOCUS36082</name>
</gene>
<evidence type="ECO:0000313" key="3">
    <source>
        <dbReference type="EMBL" id="VUC20899.1"/>
    </source>
</evidence>
<dbReference type="InterPro" id="IPR020849">
    <property type="entry name" value="Small_GTPase_Ras-type"/>
</dbReference>
<sequence length="218" mass="25109">MPSDEYLPEPMVVICGPTGVGKSALVQRYLFGVFPPEVRDAIQADFAIRYRKRVEVDGEPCILEIHRSNRMESVATTDMFLRKADMFLLVYRIGSRESFDEMKERHQLILGRREDKVPIILVGNKCDLSSNMRAVSPEEGADLARELGCGFIETSAKDNVNVEQTFINLIREHRRMEQEKKQAPVEELTTKDVQEKEGRSFKDRILAFFKRLPRKKST</sequence>
<evidence type="ECO:0000313" key="4">
    <source>
        <dbReference type="Proteomes" id="UP000766486"/>
    </source>
</evidence>
<dbReference type="PROSITE" id="PS51419">
    <property type="entry name" value="RAB"/>
    <property type="match status" value="1"/>
</dbReference>
<dbReference type="InterPro" id="IPR005225">
    <property type="entry name" value="Small_GTP-bd"/>
</dbReference>
<dbReference type="PRINTS" id="PR00449">
    <property type="entry name" value="RASTRNSFRMNG"/>
</dbReference>
<dbReference type="PANTHER" id="PTHR24070">
    <property type="entry name" value="RAS, DI-RAS, AND RHEB FAMILY MEMBERS OF SMALL GTPASE SUPERFAMILY"/>
    <property type="match status" value="1"/>
</dbReference>
<name>A0ABY6TQK3_BIOOC</name>
<keyword evidence="2" id="KW-0342">GTP-binding</keyword>